<name>A0A250AW26_9GAMM</name>
<dbReference type="Proteomes" id="UP000217182">
    <property type="component" value="Chromosome"/>
</dbReference>
<dbReference type="AlphaFoldDB" id="A0A250AW26"/>
<keyword evidence="2" id="KW-1185">Reference proteome</keyword>
<reference evidence="1 2" key="1">
    <citation type="submission" date="2016-01" db="EMBL/GenBank/DDBJ databases">
        <authorList>
            <person name="Oliw E.H."/>
        </authorList>
    </citation>
    <scope>NUCLEOTIDE SEQUENCE [LARGE SCALE GENOMIC DNA]</scope>
    <source>
        <strain evidence="1 2">FRB97</strain>
    </source>
</reference>
<dbReference type="KEGG" id="gqu:AWC35_01710"/>
<protein>
    <submittedName>
        <fullName evidence="1">Uncharacterized protein</fullName>
    </submittedName>
</protein>
<dbReference type="EMBL" id="CP014136">
    <property type="protein sequence ID" value="ATA18168.1"/>
    <property type="molecule type" value="Genomic_DNA"/>
</dbReference>
<organism evidence="1 2">
    <name type="scientific">Gibbsiella quercinecans</name>
    <dbReference type="NCBI Taxonomy" id="929813"/>
    <lineage>
        <taxon>Bacteria</taxon>
        <taxon>Pseudomonadati</taxon>
        <taxon>Pseudomonadota</taxon>
        <taxon>Gammaproteobacteria</taxon>
        <taxon>Enterobacterales</taxon>
        <taxon>Yersiniaceae</taxon>
        <taxon>Gibbsiella</taxon>
    </lineage>
</organism>
<sequence>MQHSKTLLRITPIYAPSALVKHLNPFFLSDHERVLLIDIEIKGSNVDNMWLLRNTLYVDSQKLETVFSKVRKFSTWFDRAYPLRLYPRKRQNNNLL</sequence>
<evidence type="ECO:0000313" key="2">
    <source>
        <dbReference type="Proteomes" id="UP000217182"/>
    </source>
</evidence>
<evidence type="ECO:0000313" key="1">
    <source>
        <dbReference type="EMBL" id="ATA18168.1"/>
    </source>
</evidence>
<accession>A0A250AW26</accession>
<proteinExistence type="predicted"/>
<gene>
    <name evidence="1" type="ORF">AWC35_01710</name>
</gene>